<dbReference type="Proteomes" id="UP001055125">
    <property type="component" value="Unassembled WGS sequence"/>
</dbReference>
<reference evidence="1" key="1">
    <citation type="journal article" date="2021" name="Front. Microbiol.">
        <title>Comprehensive Comparative Genomics and Phenotyping of Methylobacterium Species.</title>
        <authorList>
            <person name="Alessa O."/>
            <person name="Ogura Y."/>
            <person name="Fujitani Y."/>
            <person name="Takami H."/>
            <person name="Hayashi T."/>
            <person name="Sahin N."/>
            <person name="Tani A."/>
        </authorList>
    </citation>
    <scope>NUCLEOTIDE SEQUENCE</scope>
    <source>
        <strain evidence="1">DSM 19015</strain>
    </source>
</reference>
<proteinExistence type="predicted"/>
<dbReference type="RefSeq" id="WP_238245374.1">
    <property type="nucleotide sequence ID" value="NZ_BPQP01000057.1"/>
</dbReference>
<name>A0ABQ4RZI3_9HYPH</name>
<comment type="caution">
    <text evidence="1">The sequence shown here is derived from an EMBL/GenBank/DDBJ whole genome shotgun (WGS) entry which is preliminary data.</text>
</comment>
<keyword evidence="2" id="KW-1185">Reference proteome</keyword>
<evidence type="ECO:0000313" key="2">
    <source>
        <dbReference type="Proteomes" id="UP001055125"/>
    </source>
</evidence>
<accession>A0ABQ4RZI3</accession>
<dbReference type="EMBL" id="BPQP01000057">
    <property type="protein sequence ID" value="GJD96261.1"/>
    <property type="molecule type" value="Genomic_DNA"/>
</dbReference>
<protein>
    <submittedName>
        <fullName evidence="1">Uncharacterized protein</fullName>
    </submittedName>
</protein>
<gene>
    <name evidence="1" type="ORF">OCOJLMKI_3481</name>
</gene>
<sequence length="88" mass="10258">MERLCDLRSRKLVITCSVCKRRGEYNMDRLRRRFGEHADIMNVYLALTQTCRWQREPGRRTPNVYGIGCHAKFDLPADTGRGSLPSRT</sequence>
<evidence type="ECO:0000313" key="1">
    <source>
        <dbReference type="EMBL" id="GJD96261.1"/>
    </source>
</evidence>
<organism evidence="1 2">
    <name type="scientific">Methylobacterium iners</name>
    <dbReference type="NCBI Taxonomy" id="418707"/>
    <lineage>
        <taxon>Bacteria</taxon>
        <taxon>Pseudomonadati</taxon>
        <taxon>Pseudomonadota</taxon>
        <taxon>Alphaproteobacteria</taxon>
        <taxon>Hyphomicrobiales</taxon>
        <taxon>Methylobacteriaceae</taxon>
        <taxon>Methylobacterium</taxon>
    </lineage>
</organism>
<reference evidence="1" key="2">
    <citation type="submission" date="2021-08" db="EMBL/GenBank/DDBJ databases">
        <authorList>
            <person name="Tani A."/>
            <person name="Ola A."/>
            <person name="Ogura Y."/>
            <person name="Katsura K."/>
            <person name="Hayashi T."/>
        </authorList>
    </citation>
    <scope>NUCLEOTIDE SEQUENCE</scope>
    <source>
        <strain evidence="1">DSM 19015</strain>
    </source>
</reference>